<keyword evidence="3 5" id="KW-0863">Zinc-finger</keyword>
<dbReference type="PANTHER" id="PTHR12429">
    <property type="entry name" value="NEURALIZED"/>
    <property type="match status" value="1"/>
</dbReference>
<keyword evidence="9" id="KW-1185">Reference proteome</keyword>
<dbReference type="InterPro" id="IPR037962">
    <property type="entry name" value="Neuralized"/>
</dbReference>
<dbReference type="SUPFAM" id="SSF57850">
    <property type="entry name" value="RING/U-box"/>
    <property type="match status" value="1"/>
</dbReference>
<evidence type="ECO:0000256" key="4">
    <source>
        <dbReference type="ARBA" id="ARBA00022833"/>
    </source>
</evidence>
<evidence type="ECO:0000256" key="2">
    <source>
        <dbReference type="ARBA" id="ARBA00022737"/>
    </source>
</evidence>
<sequence length="612" mass="66833">MGVHGGTTDVNNRITTSTVVVANNRSLAAAPEPPCQCTVDHFLAPLKFKMKGLKKIRKKIGLAPKSGSGTVNPNLPPLRFHNVHGENVRLYKNGFVARRVDSFCKGVAFSSRPVAVNEKVYLKFLEISDNWSGVIRFGFTTEDPLNLKKVPKYACPDLTSKSGFWAKALSERHAVLDSVLFFYVDAGGDVHYGLNGESKGVFMQGIDTRSPLWVLLDIYGNSTIVEFLDCRPLLNNNRTTVSNELEIATAQMSDLTTVSSPAPPPSFASTRNHIEHNAEPLGLVRKGRHVMISMKDGVPCVGTRLSTAFFQGYTFTKQPLQIGDKYLVQITKTSQLYVGSLSFGVTCCDPNSIGIGELPDDPNQLVDRREYWVMSRNVAEDTKPGDVLVFSVNNNGEVLCSKNGNPDVVLMCVDHSQTLWGVFDIYGTTTQIVVSKIPAVPNMNGGCTPNAVLHSSPQQPSTSAYETVSSVGPTVCYTQQSPMVRSNILEVNTDANGGTVLIVNLPAAQPNQICHPSPTVSHNSGHQQQVSARPPSVTIQQIQQPRAATVQPEQLPSGDGECAICFERKVDCALYTCGHLCMCYECAKKQWVRLGRCPICRAVIKDVIKIYK</sequence>
<keyword evidence="4" id="KW-0862">Zinc</keyword>
<dbReference type="FunFam" id="2.60.120.920:FF:000005">
    <property type="entry name" value="Putative E3 ubiquitin-protein ligase NEURL1B"/>
    <property type="match status" value="2"/>
</dbReference>
<gene>
    <name evidence="8" type="ORF">CINCED_3A011791</name>
</gene>
<accession>A0A5E4MX90</accession>
<evidence type="ECO:0000259" key="6">
    <source>
        <dbReference type="PROSITE" id="PS50089"/>
    </source>
</evidence>
<evidence type="ECO:0000256" key="5">
    <source>
        <dbReference type="PROSITE-ProRule" id="PRU00175"/>
    </source>
</evidence>
<dbReference type="GO" id="GO:0008270">
    <property type="term" value="F:zinc ion binding"/>
    <property type="evidence" value="ECO:0007669"/>
    <property type="project" value="UniProtKB-KW"/>
</dbReference>
<dbReference type="SMART" id="SM00588">
    <property type="entry name" value="NEUZ"/>
    <property type="match status" value="2"/>
</dbReference>
<dbReference type="SMART" id="SM00184">
    <property type="entry name" value="RING"/>
    <property type="match status" value="1"/>
</dbReference>
<evidence type="ECO:0000313" key="9">
    <source>
        <dbReference type="Proteomes" id="UP000325440"/>
    </source>
</evidence>
<dbReference type="Gene3D" id="3.30.40.10">
    <property type="entry name" value="Zinc/RING finger domain, C3HC4 (zinc finger)"/>
    <property type="match status" value="1"/>
</dbReference>
<dbReference type="Pfam" id="PF07177">
    <property type="entry name" value="Neuralized"/>
    <property type="match status" value="2"/>
</dbReference>
<evidence type="ECO:0000256" key="1">
    <source>
        <dbReference type="ARBA" id="ARBA00022723"/>
    </source>
</evidence>
<reference evidence="8 9" key="1">
    <citation type="submission" date="2019-08" db="EMBL/GenBank/DDBJ databases">
        <authorList>
            <person name="Alioto T."/>
            <person name="Alioto T."/>
            <person name="Gomez Garrido J."/>
        </authorList>
    </citation>
    <scope>NUCLEOTIDE SEQUENCE [LARGE SCALE GENOMIC DNA]</scope>
</reference>
<dbReference type="InterPro" id="IPR006573">
    <property type="entry name" value="NHR_dom"/>
</dbReference>
<evidence type="ECO:0000256" key="3">
    <source>
        <dbReference type="ARBA" id="ARBA00022771"/>
    </source>
</evidence>
<dbReference type="CDD" id="cd16647">
    <property type="entry name" value="mRING-HC-C3HC5_NEU1"/>
    <property type="match status" value="1"/>
</dbReference>
<evidence type="ECO:0000313" key="8">
    <source>
        <dbReference type="EMBL" id="VVC36221.1"/>
    </source>
</evidence>
<name>A0A5E4MX90_9HEMI</name>
<dbReference type="PROSITE" id="PS50089">
    <property type="entry name" value="ZF_RING_2"/>
    <property type="match status" value="1"/>
</dbReference>
<feature type="domain" description="NHR" evidence="7">
    <location>
        <begin position="278"/>
        <end position="437"/>
    </location>
</feature>
<feature type="domain" description="NHR" evidence="7">
    <location>
        <begin position="77"/>
        <end position="230"/>
    </location>
</feature>
<keyword evidence="1" id="KW-0479">Metal-binding</keyword>
<dbReference type="GO" id="GO:0061630">
    <property type="term" value="F:ubiquitin protein ligase activity"/>
    <property type="evidence" value="ECO:0007669"/>
    <property type="project" value="TreeGrafter"/>
</dbReference>
<dbReference type="InterPro" id="IPR013083">
    <property type="entry name" value="Znf_RING/FYVE/PHD"/>
</dbReference>
<dbReference type="Proteomes" id="UP000325440">
    <property type="component" value="Unassembled WGS sequence"/>
</dbReference>
<dbReference type="InterPro" id="IPR043136">
    <property type="entry name" value="B30.2/SPRY_sf"/>
</dbReference>
<proteinExistence type="predicted"/>
<feature type="domain" description="RING-type" evidence="6">
    <location>
        <begin position="562"/>
        <end position="601"/>
    </location>
</feature>
<evidence type="ECO:0000259" key="7">
    <source>
        <dbReference type="PROSITE" id="PS51065"/>
    </source>
</evidence>
<organism evidence="8 9">
    <name type="scientific">Cinara cedri</name>
    <dbReference type="NCBI Taxonomy" id="506608"/>
    <lineage>
        <taxon>Eukaryota</taxon>
        <taxon>Metazoa</taxon>
        <taxon>Ecdysozoa</taxon>
        <taxon>Arthropoda</taxon>
        <taxon>Hexapoda</taxon>
        <taxon>Insecta</taxon>
        <taxon>Pterygota</taxon>
        <taxon>Neoptera</taxon>
        <taxon>Paraneoptera</taxon>
        <taxon>Hemiptera</taxon>
        <taxon>Sternorrhyncha</taxon>
        <taxon>Aphidomorpha</taxon>
        <taxon>Aphidoidea</taxon>
        <taxon>Aphididae</taxon>
        <taxon>Lachninae</taxon>
        <taxon>Cinara</taxon>
    </lineage>
</organism>
<dbReference type="Pfam" id="PF13920">
    <property type="entry name" value="zf-C3HC4_3"/>
    <property type="match status" value="1"/>
</dbReference>
<dbReference type="PANTHER" id="PTHR12429:SF6">
    <property type="entry name" value="PROTEIN NEURALIZED"/>
    <property type="match status" value="1"/>
</dbReference>
<dbReference type="OrthoDB" id="6078042at2759"/>
<dbReference type="InterPro" id="IPR001841">
    <property type="entry name" value="Znf_RING"/>
</dbReference>
<dbReference type="Gene3D" id="2.60.120.920">
    <property type="match status" value="2"/>
</dbReference>
<protein>
    <submittedName>
        <fullName evidence="8">Zinc finger, RING-type,Neuralized homology repeat (NHR) domain</fullName>
    </submittedName>
</protein>
<dbReference type="PROSITE" id="PS51065">
    <property type="entry name" value="NHR"/>
    <property type="match status" value="2"/>
</dbReference>
<dbReference type="AlphaFoldDB" id="A0A5E4MX90"/>
<dbReference type="EMBL" id="CABPRJ010001431">
    <property type="protein sequence ID" value="VVC36221.1"/>
    <property type="molecule type" value="Genomic_DNA"/>
</dbReference>
<keyword evidence="2" id="KW-0677">Repeat</keyword>